<dbReference type="SUPFAM" id="SSF51556">
    <property type="entry name" value="Metallo-dependent hydrolases"/>
    <property type="match status" value="1"/>
</dbReference>
<keyword evidence="1" id="KW-0732">Signal</keyword>
<dbReference type="EMBL" id="JAPTHD010000007">
    <property type="protein sequence ID" value="MDV5824987.1"/>
    <property type="molecule type" value="Genomic_DNA"/>
</dbReference>
<dbReference type="InterPro" id="IPR051781">
    <property type="entry name" value="Metallo-dep_Hydrolase"/>
</dbReference>
<dbReference type="Pfam" id="PF01979">
    <property type="entry name" value="Amidohydro_1"/>
    <property type="match status" value="1"/>
</dbReference>
<dbReference type="RefSeq" id="WP_317517630.1">
    <property type="nucleotide sequence ID" value="NZ_JAPTHD010000007.1"/>
</dbReference>
<dbReference type="InterPro" id="IPR032466">
    <property type="entry name" value="Metal_Hydrolase"/>
</dbReference>
<dbReference type="SUPFAM" id="SSF51338">
    <property type="entry name" value="Composite domain of metallo-dependent hydrolases"/>
    <property type="match status" value="1"/>
</dbReference>
<reference evidence="4" key="1">
    <citation type="journal article" date="2022" name="J Environ Chem Eng">
        <title>Biodegradation of petroleum oil using a constructed nonpathogenic and heavy metal-tolerant bacterial consortium isolated from marine sponges.</title>
        <authorList>
            <person name="Dechsakulwatana C."/>
            <person name="Rungsihiranrut A."/>
            <person name="Muangchinda C."/>
            <person name="Ningthoujam R."/>
            <person name="Klankeo P."/>
            <person name="Pinyakong O."/>
        </authorList>
    </citation>
    <scope>NUCLEOTIDE SEQUENCE [LARGE SCALE GENOMIC DNA]</scope>
    <source>
        <strain evidence="4">MO2-4</strain>
    </source>
</reference>
<evidence type="ECO:0000313" key="3">
    <source>
        <dbReference type="EMBL" id="MDV5824987.1"/>
    </source>
</evidence>
<feature type="signal peptide" evidence="1">
    <location>
        <begin position="1"/>
        <end position="20"/>
    </location>
</feature>
<gene>
    <name evidence="3" type="ORF">O0R41_15380</name>
</gene>
<feature type="domain" description="Amidohydrolase-related" evidence="2">
    <location>
        <begin position="975"/>
        <end position="1040"/>
    </location>
</feature>
<protein>
    <submittedName>
        <fullName evidence="3">Amidohydrolase family protein</fullName>
    </submittedName>
</protein>
<evidence type="ECO:0000256" key="1">
    <source>
        <dbReference type="SAM" id="SignalP"/>
    </source>
</evidence>
<dbReference type="PANTHER" id="PTHR43135:SF3">
    <property type="entry name" value="ALPHA-D-RIBOSE 1-METHYLPHOSPHONATE 5-TRIPHOSPHATE DIPHOSPHATASE"/>
    <property type="match status" value="1"/>
</dbReference>
<name>A0ABU4A084_9SPHN</name>
<dbReference type="Gene3D" id="3.20.20.140">
    <property type="entry name" value="Metal-dependent hydrolases"/>
    <property type="match status" value="1"/>
</dbReference>
<keyword evidence="4" id="KW-1185">Reference proteome</keyword>
<dbReference type="Pfam" id="PF07676">
    <property type="entry name" value="PD40"/>
    <property type="match status" value="2"/>
</dbReference>
<dbReference type="InterPro" id="IPR011042">
    <property type="entry name" value="6-blade_b-propeller_TolB-like"/>
</dbReference>
<dbReference type="InterPro" id="IPR011659">
    <property type="entry name" value="WD40"/>
</dbReference>
<evidence type="ECO:0000259" key="2">
    <source>
        <dbReference type="Pfam" id="PF01979"/>
    </source>
</evidence>
<dbReference type="InterPro" id="IPR006680">
    <property type="entry name" value="Amidohydro-rel"/>
</dbReference>
<dbReference type="InterPro" id="IPR011059">
    <property type="entry name" value="Metal-dep_hydrolase_composite"/>
</dbReference>
<sequence length="1072" mass="115285">MRFPAFLMLSAALVAAPSLAAAQTNGLDLQPTRTLAYAAQEGTWMQPDMAPDGKTILFDLLGDIYALDAAGGTARPVLTGLAFERNPVFSPDGTQFAFLSDRSGATNLWVANADGTGLKQLSHDDKVAIYSSPAWSPDGRFISVSRTVHSILAFELFLYDKDGGSGIQITKAGSPDNWDEKMNAMGAVHAPDGRYLYYATKRGHTWTENDLPNWSIARRDLKTGQDETIIQSAGGAMRPALSHDGRLIAYASRSLANGGQQDGLRLRDLETGEDKWIAFPIDRDGQDGGYYADLLPRYSFMPGDKALLISVRGKLARLDIATGALTDIPFTAPVKLGLGPLTRVRQKEETGPVRVRVVQAPRQSPDGRRVAFTALGGLYVQDLAAGAAPRRIVEADAFQPSWSPDGRTIVYVRWTATGGGHIWSVPASGGTPRRLTQIPAYYTEPVFTPDGGSIVALRANQHDRLRAVSEIDSSRPTDIIRLPARGGPVAQITHAMGARLPHFAQDGLLLFYSPAGVASVPLSGGDPQIALRVLAPGLGQYFPGPAPVEEVRLSPDMRHALVKSFSQVYVLDVPPANGAEPPTINLSAPIVAKAKLTRVGADFTDWADQGATVTWSVGSTFRRVPTAQALAAPAEGSEAMAQSYPLPVALSRDVPQGSIVLRGATVLPMAGAQPVIANADIVITDNRIVAVGPSGSVAVPADASVRDVSDKYIVPGFVDTHAHWFEIRRGIQERGHWDFAANLAYGVTSALDVQPFTSDVFAYQDMIDAGMMVGPRAWSTGPGVFVNAEIHSRQDAIDVLTRYRDHYRTRNIKSYMIGDRAQRQYMIEAASALGMMPTTEGASDMVLNLTHAIDGFSGNEHAIPVSPLRQDIIRLFAQSRTSYTPTILVAYGTTPALFDFIIHKRPQDDPKFRHFVPPGIVSEKLRNRHWMPPEAQSWRTIAADAVAIQRAGGLVGIGSHGEMQGLGYQWEMQAFAAGGATPMETLKAATIGSAEVIGHSDDVGSLEPGKFADLLILDADPLADIANAMKIGAVMKNGRLYDPMTLDEIWPDPRKRPAAWFHGDGAAPTAAP</sequence>
<accession>A0ABU4A084</accession>
<dbReference type="Gene3D" id="2.120.10.30">
    <property type="entry name" value="TolB, C-terminal domain"/>
    <property type="match status" value="2"/>
</dbReference>
<dbReference type="Proteomes" id="UP001185984">
    <property type="component" value="Unassembled WGS sequence"/>
</dbReference>
<comment type="caution">
    <text evidence="3">The sequence shown here is derived from an EMBL/GenBank/DDBJ whole genome shotgun (WGS) entry which is preliminary data.</text>
</comment>
<dbReference type="SUPFAM" id="SSF69304">
    <property type="entry name" value="Tricorn protease N-terminal domain"/>
    <property type="match status" value="1"/>
</dbReference>
<feature type="chain" id="PRO_5045688682" evidence="1">
    <location>
        <begin position="21"/>
        <end position="1072"/>
    </location>
</feature>
<proteinExistence type="predicted"/>
<dbReference type="SUPFAM" id="SSF82171">
    <property type="entry name" value="DPP6 N-terminal domain-like"/>
    <property type="match status" value="1"/>
</dbReference>
<evidence type="ECO:0000313" key="4">
    <source>
        <dbReference type="Proteomes" id="UP001185984"/>
    </source>
</evidence>
<organism evidence="3 4">
    <name type="scientific">Sphingobium naphthae</name>
    <dbReference type="NCBI Taxonomy" id="1886786"/>
    <lineage>
        <taxon>Bacteria</taxon>
        <taxon>Pseudomonadati</taxon>
        <taxon>Pseudomonadota</taxon>
        <taxon>Alphaproteobacteria</taxon>
        <taxon>Sphingomonadales</taxon>
        <taxon>Sphingomonadaceae</taxon>
        <taxon>Sphingobium</taxon>
    </lineage>
</organism>
<dbReference type="PANTHER" id="PTHR43135">
    <property type="entry name" value="ALPHA-D-RIBOSE 1-METHYLPHOSPHONATE 5-TRIPHOSPHATE DIPHOSPHATASE"/>
    <property type="match status" value="1"/>
</dbReference>
<dbReference type="Gene3D" id="2.30.40.10">
    <property type="entry name" value="Urease, subunit C, domain 1"/>
    <property type="match status" value="2"/>
</dbReference>